<proteinExistence type="predicted"/>
<dbReference type="Pfam" id="PF12833">
    <property type="entry name" value="HTH_18"/>
    <property type="match status" value="1"/>
</dbReference>
<organism evidence="5 6">
    <name type="scientific">Pseudoduganella guangdongensis</name>
    <dbReference type="NCBI Taxonomy" id="2692179"/>
    <lineage>
        <taxon>Bacteria</taxon>
        <taxon>Pseudomonadati</taxon>
        <taxon>Pseudomonadota</taxon>
        <taxon>Betaproteobacteria</taxon>
        <taxon>Burkholderiales</taxon>
        <taxon>Oxalobacteraceae</taxon>
        <taxon>Telluria group</taxon>
        <taxon>Pseudoduganella</taxon>
    </lineage>
</organism>
<dbReference type="SMART" id="SM00342">
    <property type="entry name" value="HTH_ARAC"/>
    <property type="match status" value="1"/>
</dbReference>
<evidence type="ECO:0000313" key="6">
    <source>
        <dbReference type="Proteomes" id="UP000448575"/>
    </source>
</evidence>
<dbReference type="PANTHER" id="PTHR46796">
    <property type="entry name" value="HTH-TYPE TRANSCRIPTIONAL ACTIVATOR RHAS-RELATED"/>
    <property type="match status" value="1"/>
</dbReference>
<dbReference type="EMBL" id="WWCJ01000001">
    <property type="protein sequence ID" value="MYN00634.1"/>
    <property type="molecule type" value="Genomic_DNA"/>
</dbReference>
<dbReference type="InterPro" id="IPR037923">
    <property type="entry name" value="HTH-like"/>
</dbReference>
<dbReference type="SUPFAM" id="SSF46689">
    <property type="entry name" value="Homeodomain-like"/>
    <property type="match status" value="2"/>
</dbReference>
<dbReference type="Pfam" id="PF02311">
    <property type="entry name" value="AraC_binding"/>
    <property type="match status" value="1"/>
</dbReference>
<gene>
    <name evidence="5" type="ORF">GTP41_00825</name>
</gene>
<keyword evidence="6" id="KW-1185">Reference proteome</keyword>
<dbReference type="SUPFAM" id="SSF51215">
    <property type="entry name" value="Regulatory protein AraC"/>
    <property type="match status" value="1"/>
</dbReference>
<name>A0A6N9HAX7_9BURK</name>
<protein>
    <submittedName>
        <fullName evidence="5">Helix-turn-helix domain-containing protein</fullName>
    </submittedName>
</protein>
<evidence type="ECO:0000256" key="3">
    <source>
        <dbReference type="ARBA" id="ARBA00023163"/>
    </source>
</evidence>
<dbReference type="InterPro" id="IPR050204">
    <property type="entry name" value="AraC_XylS_family_regulators"/>
</dbReference>
<dbReference type="AlphaFoldDB" id="A0A6N9HAX7"/>
<sequence>MAKTSFQVLLCGDARIKAVDAHSVQTFSRHTHEQFGIGLVTRGAQKSFSCRGMVEAGAGDLITVNPNEVHDGAPLGDAGRSWKMLYLEPGLAAELLRDGCGDNAGAGVTAPGALEFHAPVLRDAALAAAFVRAYDSAISTLPGARLAAEQHLLDLLAKALLRHRYAKARSVAPTSAAQSMMLDDPLSDWSLAELAQACGMSRFQLVRAFARNTGFTPHAYLVHRRILLARQLIAGGTPLAEAAAASGFADQSHMTRVFVRKYGISPGAFAISFKT</sequence>
<keyword evidence="2" id="KW-0238">DNA-binding</keyword>
<dbReference type="PROSITE" id="PS01124">
    <property type="entry name" value="HTH_ARAC_FAMILY_2"/>
    <property type="match status" value="1"/>
</dbReference>
<evidence type="ECO:0000259" key="4">
    <source>
        <dbReference type="PROSITE" id="PS01124"/>
    </source>
</evidence>
<dbReference type="InterPro" id="IPR003313">
    <property type="entry name" value="AraC-bd"/>
</dbReference>
<comment type="caution">
    <text evidence="5">The sequence shown here is derived from an EMBL/GenBank/DDBJ whole genome shotgun (WGS) entry which is preliminary data.</text>
</comment>
<dbReference type="InterPro" id="IPR018060">
    <property type="entry name" value="HTH_AraC"/>
</dbReference>
<evidence type="ECO:0000256" key="1">
    <source>
        <dbReference type="ARBA" id="ARBA00023015"/>
    </source>
</evidence>
<dbReference type="Proteomes" id="UP000448575">
    <property type="component" value="Unassembled WGS sequence"/>
</dbReference>
<keyword evidence="1" id="KW-0805">Transcription regulation</keyword>
<accession>A0A6N9HAX7</accession>
<dbReference type="GO" id="GO:0043565">
    <property type="term" value="F:sequence-specific DNA binding"/>
    <property type="evidence" value="ECO:0007669"/>
    <property type="project" value="InterPro"/>
</dbReference>
<keyword evidence="3" id="KW-0804">Transcription</keyword>
<dbReference type="GO" id="GO:0003700">
    <property type="term" value="F:DNA-binding transcription factor activity"/>
    <property type="evidence" value="ECO:0007669"/>
    <property type="project" value="InterPro"/>
</dbReference>
<evidence type="ECO:0000256" key="2">
    <source>
        <dbReference type="ARBA" id="ARBA00023125"/>
    </source>
</evidence>
<reference evidence="5 6" key="1">
    <citation type="submission" date="2019-12" db="EMBL/GenBank/DDBJ databases">
        <title>Novel species isolated from a subtropical stream in China.</title>
        <authorList>
            <person name="Lu H."/>
        </authorList>
    </citation>
    <scope>NUCLEOTIDE SEQUENCE [LARGE SCALE GENOMIC DNA]</scope>
    <source>
        <strain evidence="5 6">DS3</strain>
    </source>
</reference>
<dbReference type="PANTHER" id="PTHR46796:SF2">
    <property type="entry name" value="TRANSCRIPTIONAL REGULATORY PROTEIN"/>
    <property type="match status" value="1"/>
</dbReference>
<dbReference type="Gene3D" id="1.10.10.60">
    <property type="entry name" value="Homeodomain-like"/>
    <property type="match status" value="2"/>
</dbReference>
<feature type="domain" description="HTH araC/xylS-type" evidence="4">
    <location>
        <begin position="175"/>
        <end position="272"/>
    </location>
</feature>
<evidence type="ECO:0000313" key="5">
    <source>
        <dbReference type="EMBL" id="MYN00634.1"/>
    </source>
</evidence>
<dbReference type="RefSeq" id="WP_161023654.1">
    <property type="nucleotide sequence ID" value="NZ_WWCJ01000001.1"/>
</dbReference>
<dbReference type="InterPro" id="IPR009057">
    <property type="entry name" value="Homeodomain-like_sf"/>
</dbReference>